<feature type="signal peptide" evidence="2">
    <location>
        <begin position="1"/>
        <end position="25"/>
    </location>
</feature>
<gene>
    <name evidence="3" type="ORF">HDG41_005490</name>
</gene>
<name>A0A7W8LAD2_9BURK</name>
<sequence>MSRLTNRIATTLVVLGLMTSGAAIAQQPTTTASPVAEVATVPATTHNDPIVQKRNEIREANREQRARTAEARKAFRAEARDARQERNQAASESRDRARAALAESAQPGTTQAGAAHTTQ</sequence>
<evidence type="ECO:0000313" key="4">
    <source>
        <dbReference type="Proteomes" id="UP000592820"/>
    </source>
</evidence>
<dbReference type="EMBL" id="JACHDE010000013">
    <property type="protein sequence ID" value="MBB5403402.1"/>
    <property type="molecule type" value="Genomic_DNA"/>
</dbReference>
<evidence type="ECO:0000256" key="1">
    <source>
        <dbReference type="SAM" id="MobiDB-lite"/>
    </source>
</evidence>
<feature type="compositionally biased region" description="Basic and acidic residues" evidence="1">
    <location>
        <begin position="57"/>
        <end position="98"/>
    </location>
</feature>
<dbReference type="RefSeq" id="WP_184227724.1">
    <property type="nucleotide sequence ID" value="NZ_JACHDE010000013.1"/>
</dbReference>
<accession>A0A7W8LAD2</accession>
<feature type="compositionally biased region" description="Low complexity" evidence="1">
    <location>
        <begin position="99"/>
        <end position="119"/>
    </location>
</feature>
<reference evidence="3 4" key="1">
    <citation type="submission" date="2020-08" db="EMBL/GenBank/DDBJ databases">
        <title>Genomic Encyclopedia of Type Strains, Phase IV (KMG-V): Genome sequencing to study the core and pangenomes of soil and plant-associated prokaryotes.</title>
        <authorList>
            <person name="Whitman W."/>
        </authorList>
    </citation>
    <scope>NUCLEOTIDE SEQUENCE [LARGE SCALE GENOMIC DNA]</scope>
    <source>
        <strain evidence="3 4">JPY162</strain>
    </source>
</reference>
<comment type="caution">
    <text evidence="3">The sequence shown here is derived from an EMBL/GenBank/DDBJ whole genome shotgun (WGS) entry which is preliminary data.</text>
</comment>
<evidence type="ECO:0000313" key="3">
    <source>
        <dbReference type="EMBL" id="MBB5403402.1"/>
    </source>
</evidence>
<protein>
    <recommendedName>
        <fullName evidence="5">DUF4148 domain-containing protein</fullName>
    </recommendedName>
</protein>
<feature type="chain" id="PRO_5031062226" description="DUF4148 domain-containing protein" evidence="2">
    <location>
        <begin position="26"/>
        <end position="119"/>
    </location>
</feature>
<dbReference type="Proteomes" id="UP000592820">
    <property type="component" value="Unassembled WGS sequence"/>
</dbReference>
<dbReference type="AlphaFoldDB" id="A0A7W8LAD2"/>
<evidence type="ECO:0000256" key="2">
    <source>
        <dbReference type="SAM" id="SignalP"/>
    </source>
</evidence>
<evidence type="ECO:0008006" key="5">
    <source>
        <dbReference type="Google" id="ProtNLM"/>
    </source>
</evidence>
<organism evidence="3 4">
    <name type="scientific">Paraburkholderia youngii</name>
    <dbReference type="NCBI Taxonomy" id="2782701"/>
    <lineage>
        <taxon>Bacteria</taxon>
        <taxon>Pseudomonadati</taxon>
        <taxon>Pseudomonadota</taxon>
        <taxon>Betaproteobacteria</taxon>
        <taxon>Burkholderiales</taxon>
        <taxon>Burkholderiaceae</taxon>
        <taxon>Paraburkholderia</taxon>
    </lineage>
</organism>
<keyword evidence="2" id="KW-0732">Signal</keyword>
<feature type="region of interest" description="Disordered" evidence="1">
    <location>
        <begin position="57"/>
        <end position="119"/>
    </location>
</feature>
<proteinExistence type="predicted"/>